<dbReference type="Gene3D" id="2.60.130.10">
    <property type="entry name" value="Aromatic compound dioxygenase"/>
    <property type="match status" value="1"/>
</dbReference>
<gene>
    <name evidence="2" type="ORF">GCM10009839_25310</name>
</gene>
<dbReference type="EMBL" id="BAAAQN010000011">
    <property type="protein sequence ID" value="GAA2025944.1"/>
    <property type="molecule type" value="Genomic_DNA"/>
</dbReference>
<evidence type="ECO:0008006" key="4">
    <source>
        <dbReference type="Google" id="ProtNLM"/>
    </source>
</evidence>
<sequence length="308" mass="32646">MVRSEDAEDAEGADPGWFTAVSADETRRPSLAPDGLSRRAVLLAGGMATAAALAPSMGSGSAVASARAVGVPGATCLTLTPEQIEGPYYLDAGLLRTDITGGKAGVPLDLRLRVVDVQSCAPVRGAAVDIWHCDALGVYSGYIRDGNGVGDRPQSTDVAPVSGPVDPAAEIPHEQPTDHETFLRGTQLTDRDGFVRFRTIIPGWYDGRAVHIHTKVRIGEIADRKRSVARGGHCCHTGQLYIADDVVRALAKIAPYNTDRAEPTLLAQDSYFPHGGSAGLLRLGFVPKHTRSVVESSMTMGIDPSRKR</sequence>
<evidence type="ECO:0000313" key="2">
    <source>
        <dbReference type="EMBL" id="GAA2025944.1"/>
    </source>
</evidence>
<comment type="caution">
    <text evidence="2">The sequence shown here is derived from an EMBL/GenBank/DDBJ whole genome shotgun (WGS) entry which is preliminary data.</text>
</comment>
<dbReference type="CDD" id="cd03457">
    <property type="entry name" value="intradiol_dioxygenase_like"/>
    <property type="match status" value="1"/>
</dbReference>
<name>A0ABP5FIQ1_9ACTN</name>
<dbReference type="PROSITE" id="PS51318">
    <property type="entry name" value="TAT"/>
    <property type="match status" value="1"/>
</dbReference>
<accession>A0ABP5FIQ1</accession>
<dbReference type="PANTHER" id="PTHR34315">
    <property type="match status" value="1"/>
</dbReference>
<dbReference type="InterPro" id="IPR015889">
    <property type="entry name" value="Intradiol_dOase_core"/>
</dbReference>
<evidence type="ECO:0000256" key="1">
    <source>
        <dbReference type="SAM" id="MobiDB-lite"/>
    </source>
</evidence>
<evidence type="ECO:0000313" key="3">
    <source>
        <dbReference type="Proteomes" id="UP001500751"/>
    </source>
</evidence>
<proteinExistence type="predicted"/>
<protein>
    <recommendedName>
        <fullName evidence="4">Dioxygenase</fullName>
    </recommendedName>
</protein>
<dbReference type="SUPFAM" id="SSF49482">
    <property type="entry name" value="Aromatic compound dioxygenase"/>
    <property type="match status" value="1"/>
</dbReference>
<organism evidence="2 3">
    <name type="scientific">Catenulispora yoronensis</name>
    <dbReference type="NCBI Taxonomy" id="450799"/>
    <lineage>
        <taxon>Bacteria</taxon>
        <taxon>Bacillati</taxon>
        <taxon>Actinomycetota</taxon>
        <taxon>Actinomycetes</taxon>
        <taxon>Catenulisporales</taxon>
        <taxon>Catenulisporaceae</taxon>
        <taxon>Catenulispora</taxon>
    </lineage>
</organism>
<dbReference type="InterPro" id="IPR006311">
    <property type="entry name" value="TAT_signal"/>
</dbReference>
<reference evidence="3" key="1">
    <citation type="journal article" date="2019" name="Int. J. Syst. Evol. Microbiol.">
        <title>The Global Catalogue of Microorganisms (GCM) 10K type strain sequencing project: providing services to taxonomists for standard genome sequencing and annotation.</title>
        <authorList>
            <consortium name="The Broad Institute Genomics Platform"/>
            <consortium name="The Broad Institute Genome Sequencing Center for Infectious Disease"/>
            <person name="Wu L."/>
            <person name="Ma J."/>
        </authorList>
    </citation>
    <scope>NUCLEOTIDE SEQUENCE [LARGE SCALE GENOMIC DNA]</scope>
    <source>
        <strain evidence="3">JCM 16014</strain>
    </source>
</reference>
<feature type="compositionally biased region" description="Acidic residues" evidence="1">
    <location>
        <begin position="1"/>
        <end position="12"/>
    </location>
</feature>
<dbReference type="Proteomes" id="UP001500751">
    <property type="component" value="Unassembled WGS sequence"/>
</dbReference>
<feature type="region of interest" description="Disordered" evidence="1">
    <location>
        <begin position="1"/>
        <end position="32"/>
    </location>
</feature>
<dbReference type="PANTHER" id="PTHR34315:SF1">
    <property type="entry name" value="INTRADIOL RING-CLEAVAGE DIOXYGENASES DOMAIN-CONTAINING PROTEIN-RELATED"/>
    <property type="match status" value="1"/>
</dbReference>
<keyword evidence="3" id="KW-1185">Reference proteome</keyword>